<dbReference type="STRING" id="1193011.LEP1GSC058_1986"/>
<evidence type="ECO:0000256" key="1">
    <source>
        <dbReference type="SAM" id="MobiDB-lite"/>
    </source>
</evidence>
<keyword evidence="3" id="KW-1185">Reference proteome</keyword>
<accession>S3VGE4</accession>
<protein>
    <submittedName>
        <fullName evidence="2">Uncharacterized protein</fullName>
    </submittedName>
</protein>
<sequence length="76" mass="8991">MKPIPQTSSFASTPHSSGNNPLDKLIKFFLDFEIERNQFYQRVRLNEIEITTKRFAVYPTNCSSPFYYRSILHFPD</sequence>
<gene>
    <name evidence="2" type="ORF">LEP1GSC058_1986</name>
</gene>
<dbReference type="AlphaFoldDB" id="S3VGE4"/>
<dbReference type="EMBL" id="AKWZ02000003">
    <property type="protein sequence ID" value="EPG75510.1"/>
    <property type="molecule type" value="Genomic_DNA"/>
</dbReference>
<feature type="region of interest" description="Disordered" evidence="1">
    <location>
        <begin position="1"/>
        <end position="21"/>
    </location>
</feature>
<feature type="compositionally biased region" description="Polar residues" evidence="1">
    <location>
        <begin position="1"/>
        <end position="20"/>
    </location>
</feature>
<evidence type="ECO:0000313" key="2">
    <source>
        <dbReference type="EMBL" id="EPG75510.1"/>
    </source>
</evidence>
<comment type="caution">
    <text evidence="2">The sequence shown here is derived from an EMBL/GenBank/DDBJ whole genome shotgun (WGS) entry which is preliminary data.</text>
</comment>
<organism evidence="2 3">
    <name type="scientific">Leptospira fainei serovar Hurstbridge str. BUT 6</name>
    <dbReference type="NCBI Taxonomy" id="1193011"/>
    <lineage>
        <taxon>Bacteria</taxon>
        <taxon>Pseudomonadati</taxon>
        <taxon>Spirochaetota</taxon>
        <taxon>Spirochaetia</taxon>
        <taxon>Leptospirales</taxon>
        <taxon>Leptospiraceae</taxon>
        <taxon>Leptospira</taxon>
    </lineage>
</organism>
<proteinExistence type="predicted"/>
<dbReference type="Proteomes" id="UP000014540">
    <property type="component" value="Unassembled WGS sequence"/>
</dbReference>
<evidence type="ECO:0000313" key="3">
    <source>
        <dbReference type="Proteomes" id="UP000014540"/>
    </source>
</evidence>
<reference evidence="2" key="1">
    <citation type="submission" date="2013-04" db="EMBL/GenBank/DDBJ databases">
        <authorList>
            <person name="Harkins D.M."/>
            <person name="Durkin A.S."/>
            <person name="Selengut J.D."/>
            <person name="Sanka R."/>
            <person name="DePew J."/>
            <person name="Purushe J."/>
            <person name="Ahmed A."/>
            <person name="van der Linden H."/>
            <person name="Goris M.G.A."/>
            <person name="Hartskeerl R.A."/>
            <person name="Vinetz J.M."/>
            <person name="Sutton G.G."/>
            <person name="Nelson W.C."/>
            <person name="Fouts D.E."/>
        </authorList>
    </citation>
    <scope>NUCLEOTIDE SEQUENCE [LARGE SCALE GENOMIC DNA]</scope>
    <source>
        <strain evidence="2">BUT 6</strain>
    </source>
</reference>
<name>S3VGE4_9LEPT</name>